<evidence type="ECO:0000313" key="1">
    <source>
        <dbReference type="EMBL" id="KAJ3657473.1"/>
    </source>
</evidence>
<dbReference type="AlphaFoldDB" id="A0AA38MIJ7"/>
<name>A0AA38MIJ7_9CUCU</name>
<sequence>MRFRLRSTHTIPCLLKYTSCKVRQLREDPVYSGSKLVNLRRSMLIFLDALVHCFVALSRCLVPETNVNTLRWGANETKRQSRHDGLFESWFSGGNGNVEYVERGKWMILGEFV</sequence>
<proteinExistence type="predicted"/>
<gene>
    <name evidence="1" type="ORF">Zmor_009273</name>
</gene>
<protein>
    <submittedName>
        <fullName evidence="1">Uncharacterized protein</fullName>
    </submittedName>
</protein>
<evidence type="ECO:0000313" key="2">
    <source>
        <dbReference type="Proteomes" id="UP001168821"/>
    </source>
</evidence>
<organism evidence="1 2">
    <name type="scientific">Zophobas morio</name>
    <dbReference type="NCBI Taxonomy" id="2755281"/>
    <lineage>
        <taxon>Eukaryota</taxon>
        <taxon>Metazoa</taxon>
        <taxon>Ecdysozoa</taxon>
        <taxon>Arthropoda</taxon>
        <taxon>Hexapoda</taxon>
        <taxon>Insecta</taxon>
        <taxon>Pterygota</taxon>
        <taxon>Neoptera</taxon>
        <taxon>Endopterygota</taxon>
        <taxon>Coleoptera</taxon>
        <taxon>Polyphaga</taxon>
        <taxon>Cucujiformia</taxon>
        <taxon>Tenebrionidae</taxon>
        <taxon>Zophobas</taxon>
    </lineage>
</organism>
<reference evidence="1" key="1">
    <citation type="journal article" date="2023" name="G3 (Bethesda)">
        <title>Whole genome assemblies of Zophobas morio and Tenebrio molitor.</title>
        <authorList>
            <person name="Kaur S."/>
            <person name="Stinson S.A."/>
            <person name="diCenzo G.C."/>
        </authorList>
    </citation>
    <scope>NUCLEOTIDE SEQUENCE</scope>
    <source>
        <strain evidence="1">QUZm001</strain>
    </source>
</reference>
<dbReference type="EMBL" id="JALNTZ010000003">
    <property type="protein sequence ID" value="KAJ3657473.1"/>
    <property type="molecule type" value="Genomic_DNA"/>
</dbReference>
<dbReference type="Proteomes" id="UP001168821">
    <property type="component" value="Unassembled WGS sequence"/>
</dbReference>
<comment type="caution">
    <text evidence="1">The sequence shown here is derived from an EMBL/GenBank/DDBJ whole genome shotgun (WGS) entry which is preliminary data.</text>
</comment>
<keyword evidence="2" id="KW-1185">Reference proteome</keyword>
<accession>A0AA38MIJ7</accession>